<evidence type="ECO:0000259" key="2">
    <source>
        <dbReference type="Pfam" id="PF20151"/>
    </source>
</evidence>
<organism evidence="3 4">
    <name type="scientific">Favolaschia claudopus</name>
    <dbReference type="NCBI Taxonomy" id="2862362"/>
    <lineage>
        <taxon>Eukaryota</taxon>
        <taxon>Fungi</taxon>
        <taxon>Dikarya</taxon>
        <taxon>Basidiomycota</taxon>
        <taxon>Agaricomycotina</taxon>
        <taxon>Agaricomycetes</taxon>
        <taxon>Agaricomycetidae</taxon>
        <taxon>Agaricales</taxon>
        <taxon>Marasmiineae</taxon>
        <taxon>Mycenaceae</taxon>
        <taxon>Favolaschia</taxon>
    </lineage>
</organism>
<protein>
    <recommendedName>
        <fullName evidence="2">DUF6533 domain-containing protein</fullName>
    </recommendedName>
</protein>
<keyword evidence="1" id="KW-0812">Transmembrane</keyword>
<keyword evidence="1" id="KW-1133">Transmembrane helix</keyword>
<feature type="transmembrane region" description="Helical" evidence="1">
    <location>
        <begin position="111"/>
        <end position="133"/>
    </location>
</feature>
<dbReference type="Pfam" id="PF20151">
    <property type="entry name" value="DUF6533"/>
    <property type="match status" value="1"/>
</dbReference>
<dbReference type="Proteomes" id="UP001362999">
    <property type="component" value="Unassembled WGS sequence"/>
</dbReference>
<feature type="transmembrane region" description="Helical" evidence="1">
    <location>
        <begin position="153"/>
        <end position="177"/>
    </location>
</feature>
<feature type="transmembrane region" description="Helical" evidence="1">
    <location>
        <begin position="215"/>
        <end position="236"/>
    </location>
</feature>
<evidence type="ECO:0000256" key="1">
    <source>
        <dbReference type="SAM" id="Phobius"/>
    </source>
</evidence>
<name>A0AAW0DJ99_9AGAR</name>
<comment type="caution">
    <text evidence="3">The sequence shown here is derived from an EMBL/GenBank/DDBJ whole genome shotgun (WGS) entry which is preliminary data.</text>
</comment>
<keyword evidence="1" id="KW-0472">Membrane</keyword>
<proteinExistence type="predicted"/>
<reference evidence="3 4" key="1">
    <citation type="journal article" date="2024" name="J Genomics">
        <title>Draft genome sequencing and assembly of Favolaschia claudopus CIRM-BRFM 2984 isolated from oak limbs.</title>
        <authorList>
            <person name="Navarro D."/>
            <person name="Drula E."/>
            <person name="Chaduli D."/>
            <person name="Cazenave R."/>
            <person name="Ahrendt S."/>
            <person name="Wang J."/>
            <person name="Lipzen A."/>
            <person name="Daum C."/>
            <person name="Barry K."/>
            <person name="Grigoriev I.V."/>
            <person name="Favel A."/>
            <person name="Rosso M.N."/>
            <person name="Martin F."/>
        </authorList>
    </citation>
    <scope>NUCLEOTIDE SEQUENCE [LARGE SCALE GENOMIC DNA]</scope>
    <source>
        <strain evidence="3 4">CIRM-BRFM 2984</strain>
    </source>
</reference>
<feature type="transmembrane region" description="Helical" evidence="1">
    <location>
        <begin position="189"/>
        <end position="209"/>
    </location>
</feature>
<sequence length="292" mass="32822">MSAGLFADGLPQLIADLEKTRFVSADYHAAAGFVAEKILVYDHLLSFSDEVRFIWSASWTSSKILFLGLRYSVPILMTGHTVQLSGLSNTSLSDELQSVGCDWRLVLLRLWVLWGTMVATVIAITDLVSGIQFEPLLGICSFRTQFTNGPSKALRVLWIPGITFEFVMILAIGWKICKQPKTLADLIREGYLFFFFLFGINLLNVVVVSTARPSLLFVTVFFTWCFTTTATCRMILRLRRYGSSYASPSKPSDSYITEPLHERQLSVADLELAWLREQSMSATRDQTPTSPF</sequence>
<dbReference type="EMBL" id="JAWWNJ010000007">
    <property type="protein sequence ID" value="KAK7052357.1"/>
    <property type="molecule type" value="Genomic_DNA"/>
</dbReference>
<dbReference type="AlphaFoldDB" id="A0AAW0DJ99"/>
<evidence type="ECO:0000313" key="3">
    <source>
        <dbReference type="EMBL" id="KAK7052357.1"/>
    </source>
</evidence>
<keyword evidence="4" id="KW-1185">Reference proteome</keyword>
<evidence type="ECO:0000313" key="4">
    <source>
        <dbReference type="Proteomes" id="UP001362999"/>
    </source>
</evidence>
<feature type="domain" description="DUF6533" evidence="2">
    <location>
        <begin position="38"/>
        <end position="75"/>
    </location>
</feature>
<gene>
    <name evidence="3" type="ORF">R3P38DRAFT_3344236</name>
</gene>
<accession>A0AAW0DJ99</accession>
<dbReference type="InterPro" id="IPR045340">
    <property type="entry name" value="DUF6533"/>
</dbReference>